<feature type="transmembrane region" description="Helical" evidence="1">
    <location>
        <begin position="136"/>
        <end position="154"/>
    </location>
</feature>
<feature type="transmembrane region" description="Helical" evidence="1">
    <location>
        <begin position="33"/>
        <end position="55"/>
    </location>
</feature>
<keyword evidence="1" id="KW-0812">Transmembrane</keyword>
<keyword evidence="1" id="KW-0472">Membrane</keyword>
<gene>
    <name evidence="2" type="ORF">FB562_1724</name>
</gene>
<name>A0A542YKJ2_9MICO</name>
<protein>
    <submittedName>
        <fullName evidence="2">O-antigen/teichoic acid export membrane protein</fullName>
    </submittedName>
</protein>
<dbReference type="PANTHER" id="PTHR43424">
    <property type="entry name" value="LOCUS PUTATIVE PROTEIN 1-RELATED"/>
    <property type="match status" value="1"/>
</dbReference>
<feature type="transmembrane region" description="Helical" evidence="1">
    <location>
        <begin position="76"/>
        <end position="98"/>
    </location>
</feature>
<dbReference type="AlphaFoldDB" id="A0A542YKJ2"/>
<feature type="transmembrane region" description="Helical" evidence="1">
    <location>
        <begin position="337"/>
        <end position="356"/>
    </location>
</feature>
<reference evidence="2 3" key="1">
    <citation type="submission" date="2019-06" db="EMBL/GenBank/DDBJ databases">
        <title>Sequencing the genomes of 1000 actinobacteria strains.</title>
        <authorList>
            <person name="Klenk H.-P."/>
        </authorList>
    </citation>
    <scope>NUCLEOTIDE SEQUENCE [LARGE SCALE GENOMIC DNA]</scope>
    <source>
        <strain evidence="2 3">DSM 26477</strain>
    </source>
</reference>
<accession>A0A542YKJ2</accession>
<feature type="transmembrane region" description="Helical" evidence="1">
    <location>
        <begin position="160"/>
        <end position="176"/>
    </location>
</feature>
<feature type="transmembrane region" description="Helical" evidence="1">
    <location>
        <begin position="9"/>
        <end position="27"/>
    </location>
</feature>
<evidence type="ECO:0000256" key="1">
    <source>
        <dbReference type="SAM" id="Phobius"/>
    </source>
</evidence>
<proteinExistence type="predicted"/>
<evidence type="ECO:0000313" key="2">
    <source>
        <dbReference type="EMBL" id="TQL48626.1"/>
    </source>
</evidence>
<feature type="transmembrane region" description="Helical" evidence="1">
    <location>
        <begin position="362"/>
        <end position="381"/>
    </location>
</feature>
<comment type="caution">
    <text evidence="2">The sequence shown here is derived from an EMBL/GenBank/DDBJ whole genome shotgun (WGS) entry which is preliminary data.</text>
</comment>
<feature type="transmembrane region" description="Helical" evidence="1">
    <location>
        <begin position="304"/>
        <end position="325"/>
    </location>
</feature>
<dbReference type="EMBL" id="VFOM01000001">
    <property type="protein sequence ID" value="TQL48626.1"/>
    <property type="molecule type" value="Genomic_DNA"/>
</dbReference>
<dbReference type="InterPro" id="IPR052556">
    <property type="entry name" value="PolySynth_Transporter"/>
</dbReference>
<dbReference type="PANTHER" id="PTHR43424:SF1">
    <property type="entry name" value="LOCUS PUTATIVE PROTEIN 1-RELATED"/>
    <property type="match status" value="1"/>
</dbReference>
<evidence type="ECO:0000313" key="3">
    <source>
        <dbReference type="Proteomes" id="UP000317998"/>
    </source>
</evidence>
<sequence length="391" mass="41785">MIRQVIGRVGVRGVAVAMQAVCMVLIARQQGPAVFGLYAIGIAAGAISGTILGLGSSSRALRILREREPVVMASSLALVRLVGSAFSWLVVACILLGLGAPWPIALAVGLIAATDQVCEVEQATRAGFLEQASSTYVILIQRLLPFIAVCIGWYFQGNVIVWYAAAALLVMILVLVKPIRRFDGRLDLPDALRGSLGYWIASLSQALQQFDVPVVRLVVGEVGVGLYSAANRLVGPLGILVNSVVVVVAPKLGTIQDARHRLKAFLRLTMWVAAFGVVIAIASPLVAEIAIWLLGPEYSAARPLLIGITIAAAVSVPSQVLQSYLYFEKRPGSVARVGYFSVGSGLIALAVSGTLLGTSWLWLGPFTMYILMTTLLIYVVMRGRERHRPTL</sequence>
<organism evidence="2 3">
    <name type="scientific">Homoserinimonas aerilata</name>
    <dbReference type="NCBI Taxonomy" id="1162970"/>
    <lineage>
        <taxon>Bacteria</taxon>
        <taxon>Bacillati</taxon>
        <taxon>Actinomycetota</taxon>
        <taxon>Actinomycetes</taxon>
        <taxon>Micrococcales</taxon>
        <taxon>Microbacteriaceae</taxon>
        <taxon>Homoserinimonas</taxon>
    </lineage>
</organism>
<feature type="transmembrane region" description="Helical" evidence="1">
    <location>
        <begin position="268"/>
        <end position="292"/>
    </location>
</feature>
<keyword evidence="3" id="KW-1185">Reference proteome</keyword>
<keyword evidence="1" id="KW-1133">Transmembrane helix</keyword>
<dbReference type="Proteomes" id="UP000317998">
    <property type="component" value="Unassembled WGS sequence"/>
</dbReference>